<dbReference type="SUPFAM" id="SSF55486">
    <property type="entry name" value="Metalloproteases ('zincins'), catalytic domain"/>
    <property type="match status" value="1"/>
</dbReference>
<keyword evidence="6" id="KW-1185">Reference proteome</keyword>
<dbReference type="InterPro" id="IPR042089">
    <property type="entry name" value="Peptidase_M13_dom_2"/>
</dbReference>
<name>A0A9D4TAP1_RHISA</name>
<dbReference type="PANTHER" id="PTHR11733">
    <property type="entry name" value="ZINC METALLOPROTEASE FAMILY M13 NEPRILYSIN-RELATED"/>
    <property type="match status" value="1"/>
</dbReference>
<evidence type="ECO:0000313" key="6">
    <source>
        <dbReference type="Proteomes" id="UP000821837"/>
    </source>
</evidence>
<protein>
    <recommendedName>
        <fullName evidence="4">Peptidase M13 N-terminal domain-containing protein</fullName>
    </recommendedName>
</protein>
<proteinExistence type="inferred from homology"/>
<keyword evidence="3" id="KW-0812">Transmembrane</keyword>
<dbReference type="Proteomes" id="UP000821837">
    <property type="component" value="Chromosome 1"/>
</dbReference>
<dbReference type="VEuPathDB" id="VectorBase:RSAN_051553"/>
<comment type="similarity">
    <text evidence="1">Belongs to the peptidase M13 family.</text>
</comment>
<keyword evidence="3" id="KW-1133">Transmembrane helix</keyword>
<gene>
    <name evidence="5" type="ORF">HPB52_015722</name>
</gene>
<dbReference type="Gene3D" id="1.10.1380.10">
    <property type="entry name" value="Neutral endopeptidase , domain2"/>
    <property type="match status" value="1"/>
</dbReference>
<evidence type="ECO:0000256" key="2">
    <source>
        <dbReference type="SAM" id="MobiDB-lite"/>
    </source>
</evidence>
<keyword evidence="3" id="KW-0472">Membrane</keyword>
<dbReference type="InterPro" id="IPR000718">
    <property type="entry name" value="Peptidase_M13"/>
</dbReference>
<feature type="transmembrane region" description="Helical" evidence="3">
    <location>
        <begin position="127"/>
        <end position="149"/>
    </location>
</feature>
<dbReference type="InterPro" id="IPR024079">
    <property type="entry name" value="MetalloPept_cat_dom_sf"/>
</dbReference>
<organism evidence="5 6">
    <name type="scientific">Rhipicephalus sanguineus</name>
    <name type="common">Brown dog tick</name>
    <name type="synonym">Ixodes sanguineus</name>
    <dbReference type="NCBI Taxonomy" id="34632"/>
    <lineage>
        <taxon>Eukaryota</taxon>
        <taxon>Metazoa</taxon>
        <taxon>Ecdysozoa</taxon>
        <taxon>Arthropoda</taxon>
        <taxon>Chelicerata</taxon>
        <taxon>Arachnida</taxon>
        <taxon>Acari</taxon>
        <taxon>Parasitiformes</taxon>
        <taxon>Ixodida</taxon>
        <taxon>Ixodoidea</taxon>
        <taxon>Ixodidae</taxon>
        <taxon>Rhipicephalinae</taxon>
        <taxon>Rhipicephalus</taxon>
        <taxon>Rhipicephalus</taxon>
    </lineage>
</organism>
<evidence type="ECO:0000256" key="3">
    <source>
        <dbReference type="SAM" id="Phobius"/>
    </source>
</evidence>
<evidence type="ECO:0000313" key="5">
    <source>
        <dbReference type="EMBL" id="KAH7983950.1"/>
    </source>
</evidence>
<feature type="region of interest" description="Disordered" evidence="2">
    <location>
        <begin position="1"/>
        <end position="47"/>
    </location>
</feature>
<dbReference type="GO" id="GO:0005886">
    <property type="term" value="C:plasma membrane"/>
    <property type="evidence" value="ECO:0007669"/>
    <property type="project" value="TreeGrafter"/>
</dbReference>
<evidence type="ECO:0000259" key="4">
    <source>
        <dbReference type="Pfam" id="PF05649"/>
    </source>
</evidence>
<dbReference type="EMBL" id="JABSTV010001245">
    <property type="protein sequence ID" value="KAH7983950.1"/>
    <property type="molecule type" value="Genomic_DNA"/>
</dbReference>
<comment type="caution">
    <text evidence="5">The sequence shown here is derived from an EMBL/GenBank/DDBJ whole genome shotgun (WGS) entry which is preliminary data.</text>
</comment>
<feature type="compositionally biased region" description="Low complexity" evidence="2">
    <location>
        <begin position="16"/>
        <end position="30"/>
    </location>
</feature>
<feature type="region of interest" description="Disordered" evidence="2">
    <location>
        <begin position="677"/>
        <end position="703"/>
    </location>
</feature>
<dbReference type="Pfam" id="PF05649">
    <property type="entry name" value="Peptidase_M13_N"/>
    <property type="match status" value="1"/>
</dbReference>
<dbReference type="PROSITE" id="PS51885">
    <property type="entry name" value="NEPRILYSIN"/>
    <property type="match status" value="1"/>
</dbReference>
<dbReference type="InterPro" id="IPR008753">
    <property type="entry name" value="Peptidase_M13_N"/>
</dbReference>
<reference evidence="5" key="2">
    <citation type="submission" date="2021-09" db="EMBL/GenBank/DDBJ databases">
        <authorList>
            <person name="Jia N."/>
            <person name="Wang J."/>
            <person name="Shi W."/>
            <person name="Du L."/>
            <person name="Sun Y."/>
            <person name="Zhan W."/>
            <person name="Jiang J."/>
            <person name="Wang Q."/>
            <person name="Zhang B."/>
            <person name="Ji P."/>
            <person name="Sakyi L.B."/>
            <person name="Cui X."/>
            <person name="Yuan T."/>
            <person name="Jiang B."/>
            <person name="Yang W."/>
            <person name="Lam T.T.-Y."/>
            <person name="Chang Q."/>
            <person name="Ding S."/>
            <person name="Wang X."/>
            <person name="Zhu J."/>
            <person name="Ruan X."/>
            <person name="Zhao L."/>
            <person name="Wei J."/>
            <person name="Que T."/>
            <person name="Du C."/>
            <person name="Cheng J."/>
            <person name="Dai P."/>
            <person name="Han X."/>
            <person name="Huang E."/>
            <person name="Gao Y."/>
            <person name="Liu J."/>
            <person name="Shao H."/>
            <person name="Ye R."/>
            <person name="Li L."/>
            <person name="Wei W."/>
            <person name="Wang X."/>
            <person name="Wang C."/>
            <person name="Huo Q."/>
            <person name="Li W."/>
            <person name="Guo W."/>
            <person name="Chen H."/>
            <person name="Chen S."/>
            <person name="Zhou L."/>
            <person name="Zhou L."/>
            <person name="Ni X."/>
            <person name="Tian J."/>
            <person name="Zhou Y."/>
            <person name="Sheng Y."/>
            <person name="Liu T."/>
            <person name="Pan Y."/>
            <person name="Xia L."/>
            <person name="Li J."/>
            <person name="Zhao F."/>
            <person name="Cao W."/>
        </authorList>
    </citation>
    <scope>NUCLEOTIDE SEQUENCE</scope>
    <source>
        <strain evidence="5">Rsan-2018</strain>
        <tissue evidence="5">Larvae</tissue>
    </source>
</reference>
<dbReference type="AlphaFoldDB" id="A0A9D4TAP1"/>
<sequence>MFRRAGDMVELKNAGTSTSYSSSTSSSSSSDSERNAFGGLGRLKGPARRPGFQRLELHELLQVRQMQAAARKADDPAARGDCADTALGSSTSAFPLPEPAQAAQTYAGLNIFIMRDHWRMNPKYKSILQATFLFGAVAFLLYLGATLWIRAKDSGVFRSSSRTSYAKHADLPLFSGCDEWACQEYMNAIEASLNRSQDPCQNFYRFVCDGWKHRHRLLSVVDVAEDAMYGRALNAMEWTSKGGSSQHFSAPSILSVENKVAGFAKSCMELARSSLPDLKKFMAERHLPWPKSSRWDLLEILLDLSGNWNVHLWFHVSFELAPLRGGTGEPVLNIGHSTAFSAWIATMRVFVGQPEGKAASLRYRRYVRAMLRLFDASDVIDDEVIAKIEAMDRLTLQVLGPAMAKADTKILRMSIRNFTDTATPGIAAGRLLLLLNEYFIWARRFSARDVVQVENAGLLRSVVYLLGLKADTREALTLSLGLRVAHELGWMASREMADLTLELVGLPPSAHRRRCLIQVENTVGIGWLSLFPKHRGAEAVVRNLRDVLLDVVSRQKKALLQLWAPGAIVLWNNESFLASVLPQPTDGASFFVDWLNLMNGRWRLLEQDITNVLKPGSFLKHRWSFHGALTVAEDYFVFPLFHPDFPAAVNYGGAGRLLADEILRGLYHEHLFHMNPLDNQKNRTDNIQQASDSTSTPQELSPNHVDSKALLASLAAYRLEITRHSSSASTKESSLAQDRLFFVASCYALCSSGNHVDVLYGDAIRRCNKPVKALPEFAAAFQCTRTLK</sequence>
<feature type="compositionally biased region" description="Polar residues" evidence="2">
    <location>
        <begin position="685"/>
        <end position="701"/>
    </location>
</feature>
<dbReference type="GO" id="GO:0004222">
    <property type="term" value="F:metalloendopeptidase activity"/>
    <property type="evidence" value="ECO:0007669"/>
    <property type="project" value="InterPro"/>
</dbReference>
<feature type="compositionally biased region" description="Basic and acidic residues" evidence="2">
    <location>
        <begin position="1"/>
        <end position="10"/>
    </location>
</feature>
<dbReference type="Gene3D" id="3.40.390.10">
    <property type="entry name" value="Collagenase (Catalytic Domain)"/>
    <property type="match status" value="2"/>
</dbReference>
<evidence type="ECO:0000256" key="1">
    <source>
        <dbReference type="ARBA" id="ARBA00007357"/>
    </source>
</evidence>
<accession>A0A9D4TAP1</accession>
<feature type="domain" description="Peptidase M13 N-terminal" evidence="4">
    <location>
        <begin position="199"/>
        <end position="531"/>
    </location>
</feature>
<dbReference type="GO" id="GO:0016485">
    <property type="term" value="P:protein processing"/>
    <property type="evidence" value="ECO:0007669"/>
    <property type="project" value="TreeGrafter"/>
</dbReference>
<dbReference type="PANTHER" id="PTHR11733:SF241">
    <property type="entry name" value="GH26575P-RELATED"/>
    <property type="match status" value="1"/>
</dbReference>
<reference evidence="5" key="1">
    <citation type="journal article" date="2020" name="Cell">
        <title>Large-Scale Comparative Analyses of Tick Genomes Elucidate Their Genetic Diversity and Vector Capacities.</title>
        <authorList>
            <consortium name="Tick Genome and Microbiome Consortium (TIGMIC)"/>
            <person name="Jia N."/>
            <person name="Wang J."/>
            <person name="Shi W."/>
            <person name="Du L."/>
            <person name="Sun Y."/>
            <person name="Zhan W."/>
            <person name="Jiang J.F."/>
            <person name="Wang Q."/>
            <person name="Zhang B."/>
            <person name="Ji P."/>
            <person name="Bell-Sakyi L."/>
            <person name="Cui X.M."/>
            <person name="Yuan T.T."/>
            <person name="Jiang B.G."/>
            <person name="Yang W.F."/>
            <person name="Lam T.T."/>
            <person name="Chang Q.C."/>
            <person name="Ding S.J."/>
            <person name="Wang X.J."/>
            <person name="Zhu J.G."/>
            <person name="Ruan X.D."/>
            <person name="Zhao L."/>
            <person name="Wei J.T."/>
            <person name="Ye R.Z."/>
            <person name="Que T.C."/>
            <person name="Du C.H."/>
            <person name="Zhou Y.H."/>
            <person name="Cheng J.X."/>
            <person name="Dai P.F."/>
            <person name="Guo W.B."/>
            <person name="Han X.H."/>
            <person name="Huang E.J."/>
            <person name="Li L.F."/>
            <person name="Wei W."/>
            <person name="Gao Y.C."/>
            <person name="Liu J.Z."/>
            <person name="Shao H.Z."/>
            <person name="Wang X."/>
            <person name="Wang C.C."/>
            <person name="Yang T.C."/>
            <person name="Huo Q.B."/>
            <person name="Li W."/>
            <person name="Chen H.Y."/>
            <person name="Chen S.E."/>
            <person name="Zhou L.G."/>
            <person name="Ni X.B."/>
            <person name="Tian J.H."/>
            <person name="Sheng Y."/>
            <person name="Liu T."/>
            <person name="Pan Y.S."/>
            <person name="Xia L.Y."/>
            <person name="Li J."/>
            <person name="Zhao F."/>
            <person name="Cao W.C."/>
        </authorList>
    </citation>
    <scope>NUCLEOTIDE SEQUENCE</scope>
    <source>
        <strain evidence="5">Rsan-2018</strain>
    </source>
</reference>